<reference evidence="2" key="3">
    <citation type="submission" date="2025-09" db="UniProtKB">
        <authorList>
            <consortium name="Ensembl"/>
        </authorList>
    </citation>
    <scope>IDENTIFICATION</scope>
</reference>
<dbReference type="GeneTree" id="ENSGT00940000163505"/>
<protein>
    <recommendedName>
        <fullName evidence="4">Secreted protein</fullName>
    </recommendedName>
</protein>
<sequence>MPCPDYYFFIFIFIFLRWSLALSPRLECSGRISAHCKLRLPGSRHSPGSASRVAGTTGARHLARLFLYFLVETGFHRVILADTCVE</sequence>
<evidence type="ECO:0000313" key="2">
    <source>
        <dbReference type="Ensembl" id="ENSPANP00000059758.1"/>
    </source>
</evidence>
<evidence type="ECO:0000256" key="1">
    <source>
        <dbReference type="SAM" id="SignalP"/>
    </source>
</evidence>
<accession>A0A8I5NYC2</accession>
<name>A0A8I5NYC2_PAPAN</name>
<proteinExistence type="predicted"/>
<feature type="chain" id="PRO_5035207159" description="Secreted protein" evidence="1">
    <location>
        <begin position="22"/>
        <end position="86"/>
    </location>
</feature>
<dbReference type="AlphaFoldDB" id="A0A8I5NYC2"/>
<keyword evidence="3" id="KW-1185">Reference proteome</keyword>
<feature type="signal peptide" evidence="1">
    <location>
        <begin position="1"/>
        <end position="21"/>
    </location>
</feature>
<dbReference type="PANTHER" id="PTHR12138">
    <property type="entry name" value="PRIMATE-EXPANDED PROTEIN FAMILY"/>
    <property type="match status" value="1"/>
</dbReference>
<reference evidence="2" key="2">
    <citation type="submission" date="2025-08" db="UniProtKB">
        <authorList>
            <consortium name="Ensembl"/>
        </authorList>
    </citation>
    <scope>IDENTIFICATION</scope>
</reference>
<dbReference type="Ensembl" id="ENSPANT00000076127.1">
    <property type="protein sequence ID" value="ENSPANP00000059758.1"/>
    <property type="gene ID" value="ENSPANG00000049739.1"/>
</dbReference>
<organism evidence="2 3">
    <name type="scientific">Papio anubis</name>
    <name type="common">Olive baboon</name>
    <dbReference type="NCBI Taxonomy" id="9555"/>
    <lineage>
        <taxon>Eukaryota</taxon>
        <taxon>Metazoa</taxon>
        <taxon>Chordata</taxon>
        <taxon>Craniata</taxon>
        <taxon>Vertebrata</taxon>
        <taxon>Euteleostomi</taxon>
        <taxon>Mammalia</taxon>
        <taxon>Eutheria</taxon>
        <taxon>Euarchontoglires</taxon>
        <taxon>Primates</taxon>
        <taxon>Haplorrhini</taxon>
        <taxon>Catarrhini</taxon>
        <taxon>Cercopithecidae</taxon>
        <taxon>Cercopithecinae</taxon>
        <taxon>Papio</taxon>
    </lineage>
</organism>
<keyword evidence="1" id="KW-0732">Signal</keyword>
<evidence type="ECO:0008006" key="4">
    <source>
        <dbReference type="Google" id="ProtNLM"/>
    </source>
</evidence>
<reference evidence="2 3" key="1">
    <citation type="submission" date="2012-03" db="EMBL/GenBank/DDBJ databases">
        <title>Whole Genome Assembly of Papio anubis.</title>
        <authorList>
            <person name="Liu Y.L."/>
            <person name="Abraham K.A."/>
            <person name="Akbar H.A."/>
            <person name="Ali S.A."/>
            <person name="Anosike U.A."/>
            <person name="Aqrawi P.A."/>
            <person name="Arias F.A."/>
            <person name="Attaway T.A."/>
            <person name="Awwad R.A."/>
            <person name="Babu C.B."/>
            <person name="Bandaranaike D.B."/>
            <person name="Battles P.B."/>
            <person name="Bell A.B."/>
            <person name="Beltran B.B."/>
            <person name="Berhane-Mersha D.B."/>
            <person name="Bess C.B."/>
            <person name="Bickham C.B."/>
            <person name="Bolden T.B."/>
            <person name="Carter K.C."/>
            <person name="Chau D.C."/>
            <person name="Chavez A.C."/>
            <person name="Clerc-Blankenburg K.C."/>
            <person name="Coyle M.C."/>
            <person name="Dao M.D."/>
            <person name="Davila M.L.D."/>
            <person name="Davy-Carroll L.D."/>
            <person name="Denson S.D."/>
            <person name="Dinh H.D."/>
            <person name="Fernandez S.F."/>
            <person name="Fernando P.F."/>
            <person name="Forbes L.F."/>
            <person name="Francis C.F."/>
            <person name="Francisco L.F."/>
            <person name="Fu Q.F."/>
            <person name="Garcia-Iii R.G."/>
            <person name="Garrett T.G."/>
            <person name="Gross S.G."/>
            <person name="Gubbala S.G."/>
            <person name="Hirani K.H."/>
            <person name="Hogues M.H."/>
            <person name="Hollins B.H."/>
            <person name="Jackson L.J."/>
            <person name="Javaid M.J."/>
            <person name="Jhangiani S.J."/>
            <person name="Johnson A.J."/>
            <person name="Johnson B.J."/>
            <person name="Jones J.J."/>
            <person name="Joshi V.J."/>
            <person name="Kalu J.K."/>
            <person name="Khan N.K."/>
            <person name="Korchina V.K."/>
            <person name="Kovar C.K."/>
            <person name="Lago L.L."/>
            <person name="Lara F.L."/>
            <person name="Le T.-K.L."/>
            <person name="Lee S.L."/>
            <person name="Legall-Iii F.L."/>
            <person name="Lemon S.L."/>
            <person name="Liu J.L."/>
            <person name="Liu Y.-S.L."/>
            <person name="Liyanage D.L."/>
            <person name="Lopez J.L."/>
            <person name="Lorensuhewa L.L."/>
            <person name="Mata R.M."/>
            <person name="Mathew T.M."/>
            <person name="Mercado C.M."/>
            <person name="Mercado I.M."/>
            <person name="Morales K.M."/>
            <person name="Morgan M.M."/>
            <person name="Munidasa M.M."/>
            <person name="Ngo D.N."/>
            <person name="Nguyen L.N."/>
            <person name="Nguyen T.N."/>
            <person name="Nguyen N.N."/>
            <person name="Obregon M.O."/>
            <person name="Okwuonu G.O."/>
            <person name="Ongeri F.O."/>
            <person name="Onwere C.O."/>
            <person name="Osifeso I.O."/>
            <person name="Parra A.P."/>
            <person name="Patil S.P."/>
            <person name="Perez A.P."/>
            <person name="Perez Y.P."/>
            <person name="Pham C.P."/>
            <person name="Pu L.-L.P."/>
            <person name="Puazo M.P."/>
            <person name="Quiroz J.Q."/>
            <person name="Rouhana J.R."/>
            <person name="Ruiz M.R."/>
            <person name="Ruiz S.-J.R."/>
            <person name="Saada N.S."/>
            <person name="Santibanez J.S."/>
            <person name="Scheel M.S."/>
            <person name="Schneider B.S."/>
            <person name="Simmons D.S."/>
            <person name="Sisson I.S."/>
            <person name="Tang L.-Y.T."/>
            <person name="Thornton R.T."/>
            <person name="Tisius J.T."/>
            <person name="Toledanes G.T."/>
            <person name="Trejos Z.T."/>
            <person name="Usmani K.U."/>
            <person name="Varghese R.V."/>
            <person name="Vattathil S.V."/>
            <person name="Vee V.V."/>
            <person name="Walker D.W."/>
            <person name="Weissenberger G.W."/>
            <person name="White C.W."/>
            <person name="Williams A.W."/>
            <person name="Woodworth J.W."/>
            <person name="Wright R.W."/>
            <person name="Zhu Y.Z."/>
            <person name="Han Y.H."/>
            <person name="Newsham I.N."/>
            <person name="Nazareth L.N."/>
            <person name="Worley K.W."/>
            <person name="Muzny D.M."/>
            <person name="Rogers J.R."/>
            <person name="Gibbs R.G."/>
        </authorList>
    </citation>
    <scope>NUCLEOTIDE SEQUENCE [LARGE SCALE GENOMIC DNA]</scope>
</reference>
<dbReference type="PANTHER" id="PTHR12138:SF75">
    <property type="entry name" value="SECRETED PROTEIN"/>
    <property type="match status" value="1"/>
</dbReference>
<dbReference type="Proteomes" id="UP000028761">
    <property type="component" value="Chromosome X"/>
</dbReference>
<evidence type="ECO:0000313" key="3">
    <source>
        <dbReference type="Proteomes" id="UP000028761"/>
    </source>
</evidence>